<name>A0A803P650_CANSA</name>
<dbReference type="InterPro" id="IPR036047">
    <property type="entry name" value="F-box-like_dom_sf"/>
</dbReference>
<dbReference type="Gene3D" id="1.20.1280.50">
    <property type="match status" value="1"/>
</dbReference>
<proteinExistence type="predicted"/>
<dbReference type="EMBL" id="UZAU01000246">
    <property type="status" value="NOT_ANNOTATED_CDS"/>
    <property type="molecule type" value="Genomic_DNA"/>
</dbReference>
<dbReference type="Proteomes" id="UP000596661">
    <property type="component" value="Chromosome 3"/>
</dbReference>
<dbReference type="InterPro" id="IPR053781">
    <property type="entry name" value="F-box_AtFBL13-like"/>
</dbReference>
<dbReference type="SUPFAM" id="SSF81383">
    <property type="entry name" value="F-box domain"/>
    <property type="match status" value="1"/>
</dbReference>
<dbReference type="EnsemblPlants" id="evm.model.03.165">
    <property type="protein sequence ID" value="cds.evm.model.03.165"/>
    <property type="gene ID" value="evm.TU.03.165"/>
</dbReference>
<dbReference type="Pfam" id="PF24758">
    <property type="entry name" value="LRR_At5g56370"/>
    <property type="match status" value="1"/>
</dbReference>
<sequence>MAKKRTRTIEEVDRISKLPKEVITHILSFLPTKDAVRTCVLSKHWKLMWYYVPKLFFPTANTNGTSDWRKEFFDFVDKCLERRKNFIPESTVISFEIQMGFLEKSLVGHIDEWLDFAVENKVKQIKLCLALGRCESNKIYYYPLPEKLVLKGRYLTKLELSKVELDSNYSFDFPSLKLLSLCFVWFKNNDVVDKLLLGCPSLENLKLSKCCGLIRGGLRFRSLSLKFLQIESHSDILVQIEAMNLESLELYCFSFEKMNLSLGKVMRNLVLVCDWGMKESLLLENLISNLPQLENLTLCDSKVLQLKNLKILNHHLKSLKLRFSNITLEDEPKVIVEASKLESFCYEGNMKHSVSIVSSNLLNGKFIILNQSKNYDTNWFVGMMNFFAKLNCSWNKVNLHIDSEKVCF</sequence>
<dbReference type="PANTHER" id="PTHR34145:SF28">
    <property type="entry name" value="F-BOX DOMAIN-CONTAINING PROTEIN"/>
    <property type="match status" value="1"/>
</dbReference>
<dbReference type="InterPro" id="IPR001810">
    <property type="entry name" value="F-box_dom"/>
</dbReference>
<dbReference type="PROSITE" id="PS50181">
    <property type="entry name" value="FBOX"/>
    <property type="match status" value="1"/>
</dbReference>
<dbReference type="Gene3D" id="3.80.10.10">
    <property type="entry name" value="Ribonuclease Inhibitor"/>
    <property type="match status" value="1"/>
</dbReference>
<dbReference type="SMART" id="SM00256">
    <property type="entry name" value="FBOX"/>
    <property type="match status" value="1"/>
</dbReference>
<dbReference type="CDD" id="cd22160">
    <property type="entry name" value="F-box_AtFBL13-like"/>
    <property type="match status" value="1"/>
</dbReference>
<reference evidence="2" key="1">
    <citation type="submission" date="2018-11" db="EMBL/GenBank/DDBJ databases">
        <authorList>
            <person name="Grassa J C."/>
        </authorList>
    </citation>
    <scope>NUCLEOTIDE SEQUENCE [LARGE SCALE GENOMIC DNA]</scope>
</reference>
<evidence type="ECO:0000313" key="2">
    <source>
        <dbReference type="EnsemblPlants" id="cds.evm.model.03.165"/>
    </source>
</evidence>
<evidence type="ECO:0000313" key="3">
    <source>
        <dbReference type="Proteomes" id="UP000596661"/>
    </source>
</evidence>
<dbReference type="AlphaFoldDB" id="A0A803P650"/>
<dbReference type="InterPro" id="IPR055411">
    <property type="entry name" value="LRR_FXL15/At3g58940/PEG3-like"/>
</dbReference>
<protein>
    <recommendedName>
        <fullName evidence="1">F-box domain-containing protein</fullName>
    </recommendedName>
</protein>
<dbReference type="Pfam" id="PF00646">
    <property type="entry name" value="F-box"/>
    <property type="match status" value="1"/>
</dbReference>
<keyword evidence="3" id="KW-1185">Reference proteome</keyword>
<feature type="domain" description="F-box" evidence="1">
    <location>
        <begin position="12"/>
        <end position="46"/>
    </location>
</feature>
<dbReference type="OrthoDB" id="1939276at2759"/>
<accession>A0A803P650</accession>
<dbReference type="Gramene" id="evm.model.03.165">
    <property type="protein sequence ID" value="cds.evm.model.03.165"/>
    <property type="gene ID" value="evm.TU.03.165"/>
</dbReference>
<dbReference type="SUPFAM" id="SSF52058">
    <property type="entry name" value="L domain-like"/>
    <property type="match status" value="1"/>
</dbReference>
<evidence type="ECO:0000259" key="1">
    <source>
        <dbReference type="PROSITE" id="PS50181"/>
    </source>
</evidence>
<dbReference type="InterPro" id="IPR053772">
    <property type="entry name" value="At1g61320/At1g61330-like"/>
</dbReference>
<organism evidence="2 3">
    <name type="scientific">Cannabis sativa</name>
    <name type="common">Hemp</name>
    <name type="synonym">Marijuana</name>
    <dbReference type="NCBI Taxonomy" id="3483"/>
    <lineage>
        <taxon>Eukaryota</taxon>
        <taxon>Viridiplantae</taxon>
        <taxon>Streptophyta</taxon>
        <taxon>Embryophyta</taxon>
        <taxon>Tracheophyta</taxon>
        <taxon>Spermatophyta</taxon>
        <taxon>Magnoliopsida</taxon>
        <taxon>eudicotyledons</taxon>
        <taxon>Gunneridae</taxon>
        <taxon>Pentapetalae</taxon>
        <taxon>rosids</taxon>
        <taxon>fabids</taxon>
        <taxon>Rosales</taxon>
        <taxon>Cannabaceae</taxon>
        <taxon>Cannabis</taxon>
    </lineage>
</organism>
<dbReference type="InterPro" id="IPR032675">
    <property type="entry name" value="LRR_dom_sf"/>
</dbReference>
<dbReference type="OMA" id="KESHALV"/>
<reference evidence="2" key="2">
    <citation type="submission" date="2021-03" db="UniProtKB">
        <authorList>
            <consortium name="EnsemblPlants"/>
        </authorList>
    </citation>
    <scope>IDENTIFICATION</scope>
</reference>
<dbReference type="PANTHER" id="PTHR34145">
    <property type="entry name" value="OS02G0105600 PROTEIN"/>
    <property type="match status" value="1"/>
</dbReference>